<protein>
    <recommendedName>
        <fullName evidence="5">DUF308 domain-containing protein</fullName>
    </recommendedName>
</protein>
<reference evidence="3 4" key="1">
    <citation type="submission" date="2016-10" db="EMBL/GenBank/DDBJ databases">
        <authorList>
            <person name="de Groot N.N."/>
        </authorList>
    </citation>
    <scope>NUCLEOTIDE SEQUENCE [LARGE SCALE GENOMIC DNA]</scope>
    <source>
        <strain evidence="3 4">CGMCC 1.7054</strain>
    </source>
</reference>
<keyword evidence="2" id="KW-0472">Membrane</keyword>
<dbReference type="STRING" id="574650.SAMN04487966_104197"/>
<organism evidence="3 4">
    <name type="scientific">Micrococcus terreus</name>
    <dbReference type="NCBI Taxonomy" id="574650"/>
    <lineage>
        <taxon>Bacteria</taxon>
        <taxon>Bacillati</taxon>
        <taxon>Actinomycetota</taxon>
        <taxon>Actinomycetes</taxon>
        <taxon>Micrococcales</taxon>
        <taxon>Micrococcaceae</taxon>
        <taxon>Micrococcus</taxon>
    </lineage>
</organism>
<evidence type="ECO:0000313" key="3">
    <source>
        <dbReference type="EMBL" id="SFV22562.1"/>
    </source>
</evidence>
<dbReference type="Proteomes" id="UP000198881">
    <property type="component" value="Unassembled WGS sequence"/>
</dbReference>
<evidence type="ECO:0000256" key="1">
    <source>
        <dbReference type="SAM" id="MobiDB-lite"/>
    </source>
</evidence>
<dbReference type="OrthoDB" id="4833224at2"/>
<evidence type="ECO:0000256" key="2">
    <source>
        <dbReference type="SAM" id="Phobius"/>
    </source>
</evidence>
<sequence>MSERPEGPTPEEVDRQFEQIVAGFGPWQDARGSSGITLDDSTEAAAGPVPTPRSWGPRDYAVEEDTGDFVPPDPPALGSGRPAVVLSMVAVAGAPAVLLLASVLWRGMPAVMVGVLIAVFVAGAAGLFLTLPRERDRRDQGPDDGARV</sequence>
<feature type="transmembrane region" description="Helical" evidence="2">
    <location>
        <begin position="83"/>
        <end position="105"/>
    </location>
</feature>
<keyword evidence="2" id="KW-0812">Transmembrane</keyword>
<dbReference type="RefSeq" id="WP_091696487.1">
    <property type="nucleotide sequence ID" value="NZ_FPCG01000004.1"/>
</dbReference>
<evidence type="ECO:0000313" key="4">
    <source>
        <dbReference type="Proteomes" id="UP000198881"/>
    </source>
</evidence>
<keyword evidence="2" id="KW-1133">Transmembrane helix</keyword>
<proteinExistence type="predicted"/>
<evidence type="ECO:0008006" key="5">
    <source>
        <dbReference type="Google" id="ProtNLM"/>
    </source>
</evidence>
<dbReference type="EMBL" id="FPCG01000004">
    <property type="protein sequence ID" value="SFV22562.1"/>
    <property type="molecule type" value="Genomic_DNA"/>
</dbReference>
<feature type="region of interest" description="Disordered" evidence="1">
    <location>
        <begin position="25"/>
        <end position="75"/>
    </location>
</feature>
<dbReference type="AlphaFoldDB" id="A0A1I7MKV5"/>
<gene>
    <name evidence="3" type="ORF">SAMN04487966_104197</name>
</gene>
<name>A0A1I7MKV5_9MICC</name>
<feature type="transmembrane region" description="Helical" evidence="2">
    <location>
        <begin position="111"/>
        <end position="131"/>
    </location>
</feature>
<accession>A0A1I7MKV5</accession>
<keyword evidence="4" id="KW-1185">Reference proteome</keyword>